<evidence type="ECO:0000313" key="4">
    <source>
        <dbReference type="Proteomes" id="UP000066737"/>
    </source>
</evidence>
<proteinExistence type="predicted"/>
<dbReference type="AlphaFoldDB" id="A0A0U5H6X7"/>
<organism evidence="3 4">
    <name type="scientific">Halobacterium hubeiense</name>
    <dbReference type="NCBI Taxonomy" id="1407499"/>
    <lineage>
        <taxon>Archaea</taxon>
        <taxon>Methanobacteriati</taxon>
        <taxon>Methanobacteriota</taxon>
        <taxon>Stenosarchaea group</taxon>
        <taxon>Halobacteria</taxon>
        <taxon>Halobacteriales</taxon>
        <taxon>Halobacteriaceae</taxon>
        <taxon>Halobacterium</taxon>
    </lineage>
</organism>
<sequence>MRPDRRTPDEAGVARETTDSETAAGRLAAHVEVQDGERACTLFPANADGDELVTSWVTAEGDAFVSVADCR</sequence>
<dbReference type="Pfam" id="PF24351">
    <property type="entry name" value="DUF7511"/>
    <property type="match status" value="1"/>
</dbReference>
<feature type="domain" description="DUF7511" evidence="2">
    <location>
        <begin position="28"/>
        <end position="71"/>
    </location>
</feature>
<evidence type="ECO:0000313" key="3">
    <source>
        <dbReference type="EMBL" id="CQH61217.1"/>
    </source>
</evidence>
<evidence type="ECO:0000259" key="2">
    <source>
        <dbReference type="Pfam" id="PF24351"/>
    </source>
</evidence>
<gene>
    <name evidence="3" type="ORF">HHUB_3399</name>
</gene>
<dbReference type="Proteomes" id="UP000066737">
    <property type="component" value="Chromosome I"/>
</dbReference>
<dbReference type="InterPro" id="IPR055933">
    <property type="entry name" value="DUF7511"/>
</dbReference>
<dbReference type="OrthoDB" id="186853at2157"/>
<evidence type="ECO:0000256" key="1">
    <source>
        <dbReference type="SAM" id="MobiDB-lite"/>
    </source>
</evidence>
<dbReference type="KEGG" id="hhb:Hhub_3399"/>
<feature type="region of interest" description="Disordered" evidence="1">
    <location>
        <begin position="1"/>
        <end position="24"/>
    </location>
</feature>
<dbReference type="RefSeq" id="WP_059057743.1">
    <property type="nucleotide sequence ID" value="NZ_CEML01000001.1"/>
</dbReference>
<keyword evidence="4" id="KW-1185">Reference proteome</keyword>
<dbReference type="EMBL" id="LN831302">
    <property type="protein sequence ID" value="CQH61217.1"/>
    <property type="molecule type" value="Genomic_DNA"/>
</dbReference>
<accession>A0A0U5H6X7</accession>
<reference evidence="4" key="1">
    <citation type="journal article" date="2016" name="Environ. Microbiol.">
        <title>The complete genome of a viable archaeum isolated from 123-million-year-old rock salt.</title>
        <authorList>
            <person name="Jaakkola S.T."/>
            <person name="Pfeiffer F."/>
            <person name="Ravantti J.J."/>
            <person name="Guo Q."/>
            <person name="Liu Y."/>
            <person name="Chen X."/>
            <person name="Ma H."/>
            <person name="Yang C."/>
            <person name="Oksanen H.M."/>
            <person name="Bamford D.H."/>
        </authorList>
    </citation>
    <scope>NUCLEOTIDE SEQUENCE</scope>
    <source>
        <strain evidence="4">JI20-1</strain>
    </source>
</reference>
<name>A0A0U5H6X7_9EURY</name>
<feature type="compositionally biased region" description="Basic and acidic residues" evidence="1">
    <location>
        <begin position="1"/>
        <end position="18"/>
    </location>
</feature>
<protein>
    <recommendedName>
        <fullName evidence="2">DUF7511 domain-containing protein</fullName>
    </recommendedName>
</protein>
<dbReference type="GeneID" id="91108077"/>